<organism evidence="2 3">
    <name type="scientific">Portunus trituberculatus</name>
    <name type="common">Swimming crab</name>
    <name type="synonym">Neptunus trituberculatus</name>
    <dbReference type="NCBI Taxonomy" id="210409"/>
    <lineage>
        <taxon>Eukaryota</taxon>
        <taxon>Metazoa</taxon>
        <taxon>Ecdysozoa</taxon>
        <taxon>Arthropoda</taxon>
        <taxon>Crustacea</taxon>
        <taxon>Multicrustacea</taxon>
        <taxon>Malacostraca</taxon>
        <taxon>Eumalacostraca</taxon>
        <taxon>Eucarida</taxon>
        <taxon>Decapoda</taxon>
        <taxon>Pleocyemata</taxon>
        <taxon>Brachyura</taxon>
        <taxon>Eubrachyura</taxon>
        <taxon>Portunoidea</taxon>
        <taxon>Portunidae</taxon>
        <taxon>Portuninae</taxon>
        <taxon>Portunus</taxon>
    </lineage>
</organism>
<protein>
    <submittedName>
        <fullName evidence="2">Uncharacterized protein</fullName>
    </submittedName>
</protein>
<feature type="region of interest" description="Disordered" evidence="1">
    <location>
        <begin position="35"/>
        <end position="70"/>
    </location>
</feature>
<evidence type="ECO:0000313" key="2">
    <source>
        <dbReference type="EMBL" id="MPC79698.1"/>
    </source>
</evidence>
<evidence type="ECO:0000313" key="3">
    <source>
        <dbReference type="Proteomes" id="UP000324222"/>
    </source>
</evidence>
<dbReference type="EMBL" id="VSRR010051841">
    <property type="protein sequence ID" value="MPC79698.1"/>
    <property type="molecule type" value="Genomic_DNA"/>
</dbReference>
<reference evidence="2 3" key="1">
    <citation type="submission" date="2019-05" db="EMBL/GenBank/DDBJ databases">
        <title>Another draft genome of Portunus trituberculatus and its Hox gene families provides insights of decapod evolution.</title>
        <authorList>
            <person name="Jeong J.-H."/>
            <person name="Song I."/>
            <person name="Kim S."/>
            <person name="Choi T."/>
            <person name="Kim D."/>
            <person name="Ryu S."/>
            <person name="Kim W."/>
        </authorList>
    </citation>
    <scope>NUCLEOTIDE SEQUENCE [LARGE SCALE GENOMIC DNA]</scope>
    <source>
        <tissue evidence="2">Muscle</tissue>
    </source>
</reference>
<gene>
    <name evidence="2" type="ORF">E2C01_074239</name>
</gene>
<dbReference type="Proteomes" id="UP000324222">
    <property type="component" value="Unassembled WGS sequence"/>
</dbReference>
<evidence type="ECO:0000256" key="1">
    <source>
        <dbReference type="SAM" id="MobiDB-lite"/>
    </source>
</evidence>
<name>A0A5B7IFT3_PORTR</name>
<dbReference type="AlphaFoldDB" id="A0A5B7IFT3"/>
<proteinExistence type="predicted"/>
<comment type="caution">
    <text evidence="2">The sequence shown here is derived from an EMBL/GenBank/DDBJ whole genome shotgun (WGS) entry which is preliminary data.</text>
</comment>
<accession>A0A5B7IFT3</accession>
<sequence length="70" mass="7763">MEEQGCCSSNCTSPYRPSLCCSVCLDNKCWQNYRQGAGPSSPRITRHPHDPPASRRSLNFDVMSGADEAR</sequence>
<keyword evidence="3" id="KW-1185">Reference proteome</keyword>